<dbReference type="SUPFAM" id="SSF50249">
    <property type="entry name" value="Nucleic acid-binding proteins"/>
    <property type="match status" value="1"/>
</dbReference>
<dbReference type="InterPro" id="IPR004088">
    <property type="entry name" value="KH_dom_type_1"/>
</dbReference>
<keyword evidence="3 9" id="KW-0963">Cytoplasm</keyword>
<dbReference type="InterPro" id="IPR036612">
    <property type="entry name" value="KH_dom_type_1_sf"/>
</dbReference>
<dbReference type="GO" id="GO:0003723">
    <property type="term" value="F:RNA binding"/>
    <property type="evidence" value="ECO:0007669"/>
    <property type="project" value="UniProtKB-UniRule"/>
</dbReference>
<evidence type="ECO:0000256" key="6">
    <source>
        <dbReference type="ARBA" id="ARBA00022723"/>
    </source>
</evidence>
<dbReference type="NCBIfam" id="TIGR03591">
    <property type="entry name" value="polynuc_phos"/>
    <property type="match status" value="1"/>
</dbReference>
<evidence type="ECO:0000256" key="8">
    <source>
        <dbReference type="ARBA" id="ARBA00022884"/>
    </source>
</evidence>
<dbReference type="InterPro" id="IPR004087">
    <property type="entry name" value="KH_dom"/>
</dbReference>
<evidence type="ECO:0000256" key="4">
    <source>
        <dbReference type="ARBA" id="ARBA00022679"/>
    </source>
</evidence>
<gene>
    <name evidence="9" type="primary">pnp</name>
    <name evidence="11" type="ORF">CO121_00475</name>
</gene>
<dbReference type="GO" id="GO:0000175">
    <property type="term" value="F:3'-5'-RNA exonuclease activity"/>
    <property type="evidence" value="ECO:0007669"/>
    <property type="project" value="TreeGrafter"/>
</dbReference>
<feature type="binding site" evidence="9">
    <location>
        <position position="504"/>
    </location>
    <ligand>
        <name>Mg(2+)</name>
        <dbReference type="ChEBI" id="CHEBI:18420"/>
    </ligand>
</feature>
<dbReference type="GO" id="GO:0005829">
    <property type="term" value="C:cytosol"/>
    <property type="evidence" value="ECO:0007669"/>
    <property type="project" value="TreeGrafter"/>
</dbReference>
<dbReference type="CDD" id="cd11364">
    <property type="entry name" value="RNase_PH_PNPase_2"/>
    <property type="match status" value="1"/>
</dbReference>
<keyword evidence="4 9" id="KW-0808">Transferase</keyword>
<feature type="domain" description="S1 motif" evidence="10">
    <location>
        <begin position="634"/>
        <end position="702"/>
    </location>
</feature>
<dbReference type="HAMAP" id="MF_01595">
    <property type="entry name" value="PNPase"/>
    <property type="match status" value="1"/>
</dbReference>
<evidence type="ECO:0000256" key="9">
    <source>
        <dbReference type="HAMAP-Rule" id="MF_01595"/>
    </source>
</evidence>
<comment type="cofactor">
    <cofactor evidence="9">
        <name>Mg(2+)</name>
        <dbReference type="ChEBI" id="CHEBI:18420"/>
    </cofactor>
</comment>
<evidence type="ECO:0000313" key="12">
    <source>
        <dbReference type="Proteomes" id="UP000229156"/>
    </source>
</evidence>
<dbReference type="InterPro" id="IPR015847">
    <property type="entry name" value="ExoRNase_PH_dom2"/>
</dbReference>
<dbReference type="SUPFAM" id="SSF55666">
    <property type="entry name" value="Ribonuclease PH domain 2-like"/>
    <property type="match status" value="2"/>
</dbReference>
<sequence length="709" mass="78737">MTNYKIEIANRILQVETDKLAERASGCVLLKYGDTSLLVVSQLGEEREGVDFFPLTCQYEERYYAAGRIRGSRFMKREGRPSDRSVLIDRIIDRAIRPRFPEHFKREIQVVATCLSFDKENDPAVLGLLGSSLSLLISEIPWQGPVAAVRIGRHPPTAQQGGKFILNPNYQEREEGELDLLLSAVERPSLSGMVPGELLLNMIEGQGNEVKEDLICQAFEFAKPFLKKLIDFQKEISRKIGKEKIPLSSLSYDPDLKKEVEKFLKGKLEKVLYQKDAPKTEKEIKLLKENLLKETEEKYTPEQALDLFEENLEKILKENILKNDKRPDGRKLDEIREVKAKVGLLPRVHGSAFFSRGLTNVLSVATLGSPHDQQLLDEMELVGKKRFIHYYNFPPYSSGEVRPMRGPGRREIGHGVLAEKALVPLMPNFDDFPYTVLVVSEVISSNGSTSMASVSGASLALMDAGIPIKRPAAGISIGLMEGSDGNQKLLTDIQGAEDSHGGMDFKVAGTEMGITALQMDVKVDGINGKILKEVLDKAKKARLKILTEIGKVISQPRPQLSKWAPRIYVLQINPDKIGEVIGPGGKIINEIIESCGVTIDIEDSGKVFITAEKEEAAKKAIDWVRGITKEVKIGEVFQGKVKRILDFGAFVEILPGQEGLVHISQFLAQRINKVVDVVRVGDIIPVKVIGIDEMGRINLSAKAAGFKPR</sequence>
<dbReference type="PROSITE" id="PS50126">
    <property type="entry name" value="S1"/>
    <property type="match status" value="1"/>
</dbReference>
<dbReference type="AlphaFoldDB" id="A0A2M7ZW24"/>
<dbReference type="InterPro" id="IPR001247">
    <property type="entry name" value="ExoRNase_PH_dom1"/>
</dbReference>
<comment type="similarity">
    <text evidence="2 9">Belongs to the polyribonucleotide nucleotidyltransferase family.</text>
</comment>
<dbReference type="Pfam" id="PF00575">
    <property type="entry name" value="S1"/>
    <property type="match status" value="1"/>
</dbReference>
<dbReference type="FunFam" id="3.30.1370.10:FF:000001">
    <property type="entry name" value="Polyribonucleotide nucleotidyltransferase"/>
    <property type="match status" value="1"/>
</dbReference>
<dbReference type="GO" id="GO:0006402">
    <property type="term" value="P:mRNA catabolic process"/>
    <property type="evidence" value="ECO:0007669"/>
    <property type="project" value="UniProtKB-UniRule"/>
</dbReference>
<comment type="catalytic activity">
    <reaction evidence="9">
        <text>RNA(n+1) + phosphate = RNA(n) + a ribonucleoside 5'-diphosphate</text>
        <dbReference type="Rhea" id="RHEA:22096"/>
        <dbReference type="Rhea" id="RHEA-COMP:14527"/>
        <dbReference type="Rhea" id="RHEA-COMP:17342"/>
        <dbReference type="ChEBI" id="CHEBI:43474"/>
        <dbReference type="ChEBI" id="CHEBI:57930"/>
        <dbReference type="ChEBI" id="CHEBI:140395"/>
        <dbReference type="EC" id="2.7.7.8"/>
    </reaction>
</comment>
<dbReference type="InterPro" id="IPR003029">
    <property type="entry name" value="S1_domain"/>
</dbReference>
<dbReference type="Pfam" id="PF00013">
    <property type="entry name" value="KH_1"/>
    <property type="match status" value="1"/>
</dbReference>
<comment type="subcellular location">
    <subcellularLocation>
        <location evidence="1 9">Cytoplasm</location>
    </subcellularLocation>
</comment>
<dbReference type="CDD" id="cd04472">
    <property type="entry name" value="S1_PNPase"/>
    <property type="match status" value="1"/>
</dbReference>
<evidence type="ECO:0000259" key="10">
    <source>
        <dbReference type="PROSITE" id="PS50126"/>
    </source>
</evidence>
<dbReference type="SMART" id="SM00316">
    <property type="entry name" value="S1"/>
    <property type="match status" value="1"/>
</dbReference>
<dbReference type="SUPFAM" id="SSF54211">
    <property type="entry name" value="Ribosomal protein S5 domain 2-like"/>
    <property type="match status" value="2"/>
</dbReference>
<dbReference type="Pfam" id="PF01138">
    <property type="entry name" value="RNase_PH"/>
    <property type="match status" value="2"/>
</dbReference>
<dbReference type="FunFam" id="2.40.50.140:FF:000023">
    <property type="entry name" value="Polyribonucleotide nucleotidyltransferase"/>
    <property type="match status" value="1"/>
</dbReference>
<keyword evidence="6 9" id="KW-0479">Metal-binding</keyword>
<evidence type="ECO:0000256" key="5">
    <source>
        <dbReference type="ARBA" id="ARBA00022695"/>
    </source>
</evidence>
<reference evidence="12" key="1">
    <citation type="submission" date="2017-09" db="EMBL/GenBank/DDBJ databases">
        <title>Depth-based differentiation of microbial function through sediment-hosted aquifers and enrichment of novel symbionts in the deep terrestrial subsurface.</title>
        <authorList>
            <person name="Probst A.J."/>
            <person name="Ladd B."/>
            <person name="Jarett J.K."/>
            <person name="Geller-Mcgrath D.E."/>
            <person name="Sieber C.M.K."/>
            <person name="Emerson J.B."/>
            <person name="Anantharaman K."/>
            <person name="Thomas B.C."/>
            <person name="Malmstrom R."/>
            <person name="Stieglmeier M."/>
            <person name="Klingl A."/>
            <person name="Woyke T."/>
            <person name="Ryan C.M."/>
            <person name="Banfield J.F."/>
        </authorList>
    </citation>
    <scope>NUCLEOTIDE SEQUENCE [LARGE SCALE GENOMIC DNA]</scope>
</reference>
<keyword evidence="7 9" id="KW-0460">Magnesium</keyword>
<dbReference type="GO" id="GO:0000287">
    <property type="term" value="F:magnesium ion binding"/>
    <property type="evidence" value="ECO:0007669"/>
    <property type="project" value="UniProtKB-UniRule"/>
</dbReference>
<dbReference type="PANTHER" id="PTHR11252:SF0">
    <property type="entry name" value="POLYRIBONUCLEOTIDE NUCLEOTIDYLTRANSFERASE 1, MITOCHONDRIAL"/>
    <property type="match status" value="1"/>
</dbReference>
<feature type="binding site" evidence="9">
    <location>
        <position position="498"/>
    </location>
    <ligand>
        <name>Mg(2+)</name>
        <dbReference type="ChEBI" id="CHEBI:18420"/>
    </ligand>
</feature>
<dbReference type="InterPro" id="IPR012340">
    <property type="entry name" value="NA-bd_OB-fold"/>
</dbReference>
<dbReference type="EC" id="2.7.7.8" evidence="9"/>
<keyword evidence="5 9" id="KW-0548">Nucleotidyltransferase</keyword>
<organism evidence="11 12">
    <name type="scientific">bacterium (Candidatus Gribaldobacteria) CG_4_9_14_3_um_filter_36_15</name>
    <dbReference type="NCBI Taxonomy" id="2014269"/>
    <lineage>
        <taxon>Bacteria</taxon>
        <taxon>Candidatus Gribaldobacteria</taxon>
    </lineage>
</organism>
<keyword evidence="8 9" id="KW-0694">RNA-binding</keyword>
<evidence type="ECO:0000256" key="3">
    <source>
        <dbReference type="ARBA" id="ARBA00022490"/>
    </source>
</evidence>
<dbReference type="InterPro" id="IPR036345">
    <property type="entry name" value="ExoRNase_PH_dom2_sf"/>
</dbReference>
<dbReference type="InterPro" id="IPR027408">
    <property type="entry name" value="PNPase/RNase_PH_dom_sf"/>
</dbReference>
<dbReference type="EMBL" id="PFUT01000010">
    <property type="protein sequence ID" value="PJB09341.1"/>
    <property type="molecule type" value="Genomic_DNA"/>
</dbReference>
<dbReference type="NCBIfam" id="NF008805">
    <property type="entry name" value="PRK11824.1"/>
    <property type="match status" value="1"/>
</dbReference>
<dbReference type="Gene3D" id="2.40.50.140">
    <property type="entry name" value="Nucleic acid-binding proteins"/>
    <property type="match status" value="1"/>
</dbReference>
<evidence type="ECO:0000256" key="1">
    <source>
        <dbReference type="ARBA" id="ARBA00004496"/>
    </source>
</evidence>
<comment type="function">
    <text evidence="9">Involved in mRNA degradation. Catalyzes the phosphorolysis of single-stranded polyribonucleotides processively in the 3'- to 5'-direction.</text>
</comment>
<dbReference type="Pfam" id="PF03725">
    <property type="entry name" value="RNase_PH_C"/>
    <property type="match status" value="1"/>
</dbReference>
<evidence type="ECO:0000256" key="7">
    <source>
        <dbReference type="ARBA" id="ARBA00022842"/>
    </source>
</evidence>
<evidence type="ECO:0000256" key="2">
    <source>
        <dbReference type="ARBA" id="ARBA00007404"/>
    </source>
</evidence>
<dbReference type="FunFam" id="3.30.230.70:FF:000001">
    <property type="entry name" value="Polyribonucleotide nucleotidyltransferase"/>
    <property type="match status" value="1"/>
</dbReference>
<dbReference type="InterPro" id="IPR020568">
    <property type="entry name" value="Ribosomal_Su5_D2-typ_SF"/>
</dbReference>
<dbReference type="PIRSF" id="PIRSF005499">
    <property type="entry name" value="PNPase"/>
    <property type="match status" value="1"/>
</dbReference>
<name>A0A2M7ZW24_9BACT</name>
<evidence type="ECO:0000313" key="11">
    <source>
        <dbReference type="EMBL" id="PJB09341.1"/>
    </source>
</evidence>
<dbReference type="SUPFAM" id="SSF54791">
    <property type="entry name" value="Eukaryotic type KH-domain (KH-domain type I)"/>
    <property type="match status" value="1"/>
</dbReference>
<dbReference type="PANTHER" id="PTHR11252">
    <property type="entry name" value="POLYRIBONUCLEOTIDE NUCLEOTIDYLTRANSFERASE"/>
    <property type="match status" value="1"/>
</dbReference>
<dbReference type="InterPro" id="IPR012162">
    <property type="entry name" value="PNPase"/>
</dbReference>
<dbReference type="PROSITE" id="PS50084">
    <property type="entry name" value="KH_TYPE_1"/>
    <property type="match status" value="1"/>
</dbReference>
<dbReference type="SMART" id="SM00322">
    <property type="entry name" value="KH"/>
    <property type="match status" value="1"/>
</dbReference>
<dbReference type="Gene3D" id="3.30.230.70">
    <property type="entry name" value="GHMP Kinase, N-terminal domain"/>
    <property type="match status" value="2"/>
</dbReference>
<dbReference type="CDD" id="cd02393">
    <property type="entry name" value="KH-I_PNPase"/>
    <property type="match status" value="1"/>
</dbReference>
<dbReference type="Gene3D" id="3.30.1370.10">
    <property type="entry name" value="K Homology domain, type 1"/>
    <property type="match status" value="1"/>
</dbReference>
<proteinExistence type="inferred from homology"/>
<dbReference type="Proteomes" id="UP000229156">
    <property type="component" value="Unassembled WGS sequence"/>
</dbReference>
<comment type="caution">
    <text evidence="11">The sequence shown here is derived from an EMBL/GenBank/DDBJ whole genome shotgun (WGS) entry which is preliminary data.</text>
</comment>
<protein>
    <recommendedName>
        <fullName evidence="9">Polyribonucleotide nucleotidyltransferase</fullName>
        <ecNumber evidence="9">2.7.7.8</ecNumber>
    </recommendedName>
    <alternativeName>
        <fullName evidence="9">Polynucleotide phosphorylase</fullName>
        <shortName evidence="9">PNPase</shortName>
    </alternativeName>
</protein>
<accession>A0A2M7ZW24</accession>
<dbReference type="GO" id="GO:0004654">
    <property type="term" value="F:polyribonucleotide nucleotidyltransferase activity"/>
    <property type="evidence" value="ECO:0007669"/>
    <property type="project" value="UniProtKB-UniRule"/>
</dbReference>